<dbReference type="InterPro" id="IPR011051">
    <property type="entry name" value="RmlC_Cupin_sf"/>
</dbReference>
<feature type="domain" description="Cupin type-2" evidence="1">
    <location>
        <begin position="60"/>
        <end position="130"/>
    </location>
</feature>
<dbReference type="EMBL" id="CP089984">
    <property type="protein sequence ID" value="WXB12024.1"/>
    <property type="molecule type" value="Genomic_DNA"/>
</dbReference>
<protein>
    <submittedName>
        <fullName evidence="2">Cupin domain-containing protein</fullName>
    </submittedName>
</protein>
<dbReference type="InterPro" id="IPR014710">
    <property type="entry name" value="RmlC-like_jellyroll"/>
</dbReference>
<dbReference type="InterPro" id="IPR013096">
    <property type="entry name" value="Cupin_2"/>
</dbReference>
<accession>A0ABZ2LM79</accession>
<evidence type="ECO:0000313" key="2">
    <source>
        <dbReference type="EMBL" id="WXB12024.1"/>
    </source>
</evidence>
<dbReference type="RefSeq" id="WP_394821641.1">
    <property type="nucleotide sequence ID" value="NZ_CP089984.1"/>
</dbReference>
<organism evidence="2 3">
    <name type="scientific">Pendulispora albinea</name>
    <dbReference type="NCBI Taxonomy" id="2741071"/>
    <lineage>
        <taxon>Bacteria</taxon>
        <taxon>Pseudomonadati</taxon>
        <taxon>Myxococcota</taxon>
        <taxon>Myxococcia</taxon>
        <taxon>Myxococcales</taxon>
        <taxon>Sorangiineae</taxon>
        <taxon>Pendulisporaceae</taxon>
        <taxon>Pendulispora</taxon>
    </lineage>
</organism>
<name>A0ABZ2LM79_9BACT</name>
<evidence type="ECO:0000259" key="1">
    <source>
        <dbReference type="Pfam" id="PF07883"/>
    </source>
</evidence>
<dbReference type="PANTHER" id="PTHR36440">
    <property type="entry name" value="PUTATIVE (AFU_ORTHOLOGUE AFUA_8G07350)-RELATED"/>
    <property type="match status" value="1"/>
</dbReference>
<reference evidence="2 3" key="1">
    <citation type="submission" date="2021-12" db="EMBL/GenBank/DDBJ databases">
        <title>Discovery of the Pendulisporaceae a myxobacterial family with distinct sporulation behavior and unique specialized metabolism.</title>
        <authorList>
            <person name="Garcia R."/>
            <person name="Popoff A."/>
            <person name="Bader C.D."/>
            <person name="Loehr J."/>
            <person name="Walesch S."/>
            <person name="Walt C."/>
            <person name="Boldt J."/>
            <person name="Bunk B."/>
            <person name="Haeckl F.J.F.P.J."/>
            <person name="Gunesch A.P."/>
            <person name="Birkelbach J."/>
            <person name="Nuebel U."/>
            <person name="Pietschmann T."/>
            <person name="Bach T."/>
            <person name="Mueller R."/>
        </authorList>
    </citation>
    <scope>NUCLEOTIDE SEQUENCE [LARGE SCALE GENOMIC DNA]</scope>
    <source>
        <strain evidence="2 3">MSr11954</strain>
    </source>
</reference>
<gene>
    <name evidence="2" type="ORF">LZC94_29740</name>
</gene>
<dbReference type="Gene3D" id="2.60.120.10">
    <property type="entry name" value="Jelly Rolls"/>
    <property type="match status" value="1"/>
</dbReference>
<dbReference type="Proteomes" id="UP001370348">
    <property type="component" value="Chromosome"/>
</dbReference>
<sequence length="169" mass="18965">MAAYFDGMSYPDPRYLAKDGEVSAIYRPIHQKPDLTIGTHTVMHYLATGASTRGDFGLYRVDMAPQTRGAATHFHRTMSESFFILSGTMRLFDGARWVDAKAGEFLYVPEGGLHGFGNESDDPASLLMLFTPGPPREAYFEALAERATGRSFTEDEWKAFCERHDSYFV</sequence>
<proteinExistence type="predicted"/>
<keyword evidence="3" id="KW-1185">Reference proteome</keyword>
<dbReference type="PANTHER" id="PTHR36440:SF1">
    <property type="entry name" value="PUTATIVE (AFU_ORTHOLOGUE AFUA_8G07350)-RELATED"/>
    <property type="match status" value="1"/>
</dbReference>
<dbReference type="SUPFAM" id="SSF51182">
    <property type="entry name" value="RmlC-like cupins"/>
    <property type="match status" value="1"/>
</dbReference>
<dbReference type="Pfam" id="PF07883">
    <property type="entry name" value="Cupin_2"/>
    <property type="match status" value="1"/>
</dbReference>
<dbReference type="InterPro" id="IPR053146">
    <property type="entry name" value="QDO-like"/>
</dbReference>
<evidence type="ECO:0000313" key="3">
    <source>
        <dbReference type="Proteomes" id="UP001370348"/>
    </source>
</evidence>